<evidence type="ECO:0000313" key="6">
    <source>
        <dbReference type="Proteomes" id="UP001321749"/>
    </source>
</evidence>
<organism evidence="5 6">
    <name type="scientific">Cladorrhinum samala</name>
    <dbReference type="NCBI Taxonomy" id="585594"/>
    <lineage>
        <taxon>Eukaryota</taxon>
        <taxon>Fungi</taxon>
        <taxon>Dikarya</taxon>
        <taxon>Ascomycota</taxon>
        <taxon>Pezizomycotina</taxon>
        <taxon>Sordariomycetes</taxon>
        <taxon>Sordariomycetidae</taxon>
        <taxon>Sordariales</taxon>
        <taxon>Podosporaceae</taxon>
        <taxon>Cladorrhinum</taxon>
    </lineage>
</organism>
<keyword evidence="6" id="KW-1185">Reference proteome</keyword>
<feature type="compositionally biased region" description="Polar residues" evidence="4">
    <location>
        <begin position="144"/>
        <end position="157"/>
    </location>
</feature>
<evidence type="ECO:0000256" key="2">
    <source>
        <dbReference type="ARBA" id="ARBA00023043"/>
    </source>
</evidence>
<protein>
    <submittedName>
        <fullName evidence="5">Uncharacterized protein</fullName>
    </submittedName>
</protein>
<dbReference type="Proteomes" id="UP001321749">
    <property type="component" value="Unassembled WGS sequence"/>
</dbReference>
<evidence type="ECO:0000256" key="3">
    <source>
        <dbReference type="PROSITE-ProRule" id="PRU00023"/>
    </source>
</evidence>
<dbReference type="Pfam" id="PF00023">
    <property type="entry name" value="Ank"/>
    <property type="match status" value="2"/>
</dbReference>
<gene>
    <name evidence="5" type="ORF">QBC42DRAFT_191030</name>
</gene>
<comment type="caution">
    <text evidence="5">The sequence shown here is derived from an EMBL/GenBank/DDBJ whole genome shotgun (WGS) entry which is preliminary data.</text>
</comment>
<feature type="region of interest" description="Disordered" evidence="4">
    <location>
        <begin position="198"/>
        <end position="229"/>
    </location>
</feature>
<evidence type="ECO:0000313" key="5">
    <source>
        <dbReference type="EMBL" id="KAK4456437.1"/>
    </source>
</evidence>
<dbReference type="InterPro" id="IPR002110">
    <property type="entry name" value="Ankyrin_rpt"/>
</dbReference>
<dbReference type="Gene3D" id="1.25.40.20">
    <property type="entry name" value="Ankyrin repeat-containing domain"/>
    <property type="match status" value="3"/>
</dbReference>
<feature type="repeat" description="ANK" evidence="3">
    <location>
        <begin position="483"/>
        <end position="515"/>
    </location>
</feature>
<feature type="region of interest" description="Disordered" evidence="4">
    <location>
        <begin position="133"/>
        <end position="165"/>
    </location>
</feature>
<dbReference type="InterPro" id="IPR036770">
    <property type="entry name" value="Ankyrin_rpt-contain_sf"/>
</dbReference>
<reference evidence="5" key="1">
    <citation type="journal article" date="2023" name="Mol. Phylogenet. Evol.">
        <title>Genome-scale phylogeny and comparative genomics of the fungal order Sordariales.</title>
        <authorList>
            <person name="Hensen N."/>
            <person name="Bonometti L."/>
            <person name="Westerberg I."/>
            <person name="Brannstrom I.O."/>
            <person name="Guillou S."/>
            <person name="Cros-Aarteil S."/>
            <person name="Calhoun S."/>
            <person name="Haridas S."/>
            <person name="Kuo A."/>
            <person name="Mondo S."/>
            <person name="Pangilinan J."/>
            <person name="Riley R."/>
            <person name="LaButti K."/>
            <person name="Andreopoulos B."/>
            <person name="Lipzen A."/>
            <person name="Chen C."/>
            <person name="Yan M."/>
            <person name="Daum C."/>
            <person name="Ng V."/>
            <person name="Clum A."/>
            <person name="Steindorff A."/>
            <person name="Ohm R.A."/>
            <person name="Martin F."/>
            <person name="Silar P."/>
            <person name="Natvig D.O."/>
            <person name="Lalanne C."/>
            <person name="Gautier V."/>
            <person name="Ament-Velasquez S.L."/>
            <person name="Kruys A."/>
            <person name="Hutchinson M.I."/>
            <person name="Powell A.J."/>
            <person name="Barry K."/>
            <person name="Miller A.N."/>
            <person name="Grigoriev I.V."/>
            <person name="Debuchy R."/>
            <person name="Gladieux P."/>
            <person name="Hiltunen Thoren M."/>
            <person name="Johannesson H."/>
        </authorList>
    </citation>
    <scope>NUCLEOTIDE SEQUENCE</scope>
    <source>
        <strain evidence="5">PSN324</strain>
    </source>
</reference>
<dbReference type="SMART" id="SM00248">
    <property type="entry name" value="ANK"/>
    <property type="match status" value="6"/>
</dbReference>
<keyword evidence="1" id="KW-0677">Repeat</keyword>
<dbReference type="PROSITE" id="PS50297">
    <property type="entry name" value="ANK_REP_REGION"/>
    <property type="match status" value="2"/>
</dbReference>
<proteinExistence type="predicted"/>
<dbReference type="InterPro" id="IPR051165">
    <property type="entry name" value="Multifunctional_ANK_Repeat"/>
</dbReference>
<keyword evidence="2 3" id="KW-0040">ANK repeat</keyword>
<feature type="repeat" description="ANK" evidence="3">
    <location>
        <begin position="376"/>
        <end position="408"/>
    </location>
</feature>
<dbReference type="PANTHER" id="PTHR24123">
    <property type="entry name" value="ANKYRIN REPEAT-CONTAINING"/>
    <property type="match status" value="1"/>
</dbReference>
<dbReference type="AlphaFoldDB" id="A0AAV9H6U4"/>
<dbReference type="EMBL" id="MU865221">
    <property type="protein sequence ID" value="KAK4456437.1"/>
    <property type="molecule type" value="Genomic_DNA"/>
</dbReference>
<feature type="region of interest" description="Disordered" evidence="4">
    <location>
        <begin position="713"/>
        <end position="736"/>
    </location>
</feature>
<accession>A0AAV9H6U4</accession>
<evidence type="ECO:0000256" key="4">
    <source>
        <dbReference type="SAM" id="MobiDB-lite"/>
    </source>
</evidence>
<evidence type="ECO:0000256" key="1">
    <source>
        <dbReference type="ARBA" id="ARBA00022737"/>
    </source>
</evidence>
<dbReference type="PROSITE" id="PS50088">
    <property type="entry name" value="ANK_REPEAT"/>
    <property type="match status" value="3"/>
</dbReference>
<dbReference type="SUPFAM" id="SSF48403">
    <property type="entry name" value="Ankyrin repeat"/>
    <property type="match status" value="2"/>
</dbReference>
<reference evidence="5" key="2">
    <citation type="submission" date="2023-06" db="EMBL/GenBank/DDBJ databases">
        <authorList>
            <consortium name="Lawrence Berkeley National Laboratory"/>
            <person name="Mondo S.J."/>
            <person name="Hensen N."/>
            <person name="Bonometti L."/>
            <person name="Westerberg I."/>
            <person name="Brannstrom I.O."/>
            <person name="Guillou S."/>
            <person name="Cros-Aarteil S."/>
            <person name="Calhoun S."/>
            <person name="Haridas S."/>
            <person name="Kuo A."/>
            <person name="Pangilinan J."/>
            <person name="Riley R."/>
            <person name="Labutti K."/>
            <person name="Andreopoulos B."/>
            <person name="Lipzen A."/>
            <person name="Chen C."/>
            <person name="Yanf M."/>
            <person name="Daum C."/>
            <person name="Ng V."/>
            <person name="Clum A."/>
            <person name="Steindorff A."/>
            <person name="Ohm R."/>
            <person name="Martin F."/>
            <person name="Silar P."/>
            <person name="Natvig D."/>
            <person name="Lalanne C."/>
            <person name="Gautier V."/>
            <person name="Ament-Velasquez S.L."/>
            <person name="Kruys A."/>
            <person name="Hutchinson M.I."/>
            <person name="Powell A.J."/>
            <person name="Barry K."/>
            <person name="Miller A.N."/>
            <person name="Grigoriev I.V."/>
            <person name="Debuchy R."/>
            <person name="Gladieux P."/>
            <person name="Thoren M.H."/>
            <person name="Johannesson H."/>
        </authorList>
    </citation>
    <scope>NUCLEOTIDE SEQUENCE</scope>
    <source>
        <strain evidence="5">PSN324</strain>
    </source>
</reference>
<sequence>MEPFGATTAALTVIKTLSGFADVVKSFKDAPNELLALNNEVSDLKLVISDIETLDRESNLVRNSSESLTKLLLEARIKVNALEGLTQELVTFGAESNVKIRRIKWVRTKSKVERLRRELREVRSNIAAIRAARSTTVKDKQTSHAHNAQSGSNNLQVSDGPPNAEQAVAPEDIIRQIGSFTSQILSSAGELQKLQRSLESQHMATPVPSETVRNEAKGKSPGPSGSQMAVHVERPSYTTVRVHKHQIRGCGFACGCACHKKHRLQSPNFLSQAVGKLFLGYSGRLVSETQCTNQACDRQTNFQVQATYVFPTWFVAKAMSLMAWKSQHSDLNVIVRIRTYAKDTEIFTRIEAGDISSIREMLRSRRCSPNHCESEAGHHPLIWAIDRGRADICQLLLGAGADPTIEDHQGRSPVHLAYERSIGPLPRYAPETVGKPRELFTLSDAASDLELPYLHQLVLGLVPGNLEDELKKPGIEINSQDRLGYTALTWAVQTNNNPALRLLLEYKAGPNIRDFGLEPPITHAILTKDPSTMRILLETGACMQSDPDSTTPLYHAAYHHNDLTWAEPLIQAGCKPYPWDLYQAVIGDQDVMVRYLINSGLDINRVFTFSGESCLVLAVRCGSDRVLRMLIEMGADYATVNKRGYTILHTAADYRAVTVETLEILTKLKMTRVDPMAKNSKGLTALDLLNRCHGMDDTFRAAFQRLIDSVTPPSDANHGPLPPPAHVMPGTFPVET</sequence>
<feature type="repeat" description="ANK" evidence="3">
    <location>
        <begin position="610"/>
        <end position="642"/>
    </location>
</feature>
<dbReference type="PANTHER" id="PTHR24123:SF33">
    <property type="entry name" value="PROTEIN HOS4"/>
    <property type="match status" value="1"/>
</dbReference>
<name>A0AAV9H6U4_9PEZI</name>